<gene>
    <name evidence="1" type="ORF">NNL38_24385</name>
</gene>
<dbReference type="EMBL" id="CP101510">
    <property type="protein sequence ID" value="UTV31028.1"/>
    <property type="molecule type" value="Genomic_DNA"/>
</dbReference>
<organism evidence="1 2">
    <name type="scientific">Photobacterium atrarenae</name>
    <dbReference type="NCBI Taxonomy" id="865757"/>
    <lineage>
        <taxon>Bacteria</taxon>
        <taxon>Pseudomonadati</taxon>
        <taxon>Pseudomonadota</taxon>
        <taxon>Gammaproteobacteria</taxon>
        <taxon>Vibrionales</taxon>
        <taxon>Vibrionaceae</taxon>
        <taxon>Photobacterium</taxon>
    </lineage>
</organism>
<sequence length="153" mass="18217">MFTYRERKKSIWGIFTKNVQVKSRLKKNPNHSEGQRKIYIRSKYHRGYYIESISGEQDKWRARINGEFVSGSLEQIKMSIDLWCDRKEFVPPESIRVPLKSDSLKKKPRVKVYKGVKIFIDDEGDDEWYLIYKGKLLKGNLPNIVSFIDKIRK</sequence>
<name>A0ABY5GNU5_9GAMM</name>
<accession>A0ABY5GNU5</accession>
<evidence type="ECO:0000313" key="2">
    <source>
        <dbReference type="Proteomes" id="UP001057998"/>
    </source>
</evidence>
<dbReference type="RefSeq" id="WP_255392392.1">
    <property type="nucleotide sequence ID" value="NZ_CP101510.1"/>
</dbReference>
<proteinExistence type="predicted"/>
<dbReference type="Proteomes" id="UP001057998">
    <property type="component" value="Chromosome 3"/>
</dbReference>
<dbReference type="InterPro" id="IPR021753">
    <property type="entry name" value="DUF3319"/>
</dbReference>
<reference evidence="1" key="1">
    <citation type="submission" date="2022-07" db="EMBL/GenBank/DDBJ databases">
        <title>Genome sequencing of Photobacterium atrarenae GJH2-4.</title>
        <authorList>
            <person name="Park S.-J."/>
        </authorList>
    </citation>
    <scope>NUCLEOTIDE SEQUENCE</scope>
    <source>
        <strain evidence="1">GJH2-4</strain>
    </source>
</reference>
<keyword evidence="2" id="KW-1185">Reference proteome</keyword>
<protein>
    <submittedName>
        <fullName evidence="1">DUF3319 domain-containing protein</fullName>
    </submittedName>
</protein>
<evidence type="ECO:0000313" key="1">
    <source>
        <dbReference type="EMBL" id="UTV31028.1"/>
    </source>
</evidence>
<dbReference type="Pfam" id="PF11782">
    <property type="entry name" value="DUF3319"/>
    <property type="match status" value="1"/>
</dbReference>